<sequence length="272" mass="29706">MPTFSRLLLLLGLGLGAGCQAPLTQLQALSQANGHRVEIQPTQPFPLALSVPSHLPAGKRLRVYLEGDGHAWATASQPSLDPSPHNLLLVRLALQDPQPSLYLARPCQFVSAPGCRAAVWTDQRFGKAVLDSLDQALSRIRQRYGNQEFELIGYSGGGALALLLAARRDDVALVQTLAGNLSPRQWARELQLTPLAGSLEPLDYRQQLRPVPQRHLLGLADRSVPASLYEHYRTALGPAPCVEVVRLPGVTHADGWAQAWAQWRDQPLRCAP</sequence>
<evidence type="ECO:0000313" key="3">
    <source>
        <dbReference type="Proteomes" id="UP000482634"/>
    </source>
</evidence>
<keyword evidence="2" id="KW-0378">Hydrolase</keyword>
<dbReference type="RefSeq" id="WP_163944707.1">
    <property type="nucleotide sequence ID" value="NZ_JAAHBU010000135.1"/>
</dbReference>
<dbReference type="GO" id="GO:0016787">
    <property type="term" value="F:hydrolase activity"/>
    <property type="evidence" value="ECO:0007669"/>
    <property type="project" value="UniProtKB-KW"/>
</dbReference>
<protein>
    <submittedName>
        <fullName evidence="2">Alpha/beta hydrolase</fullName>
    </submittedName>
</protein>
<dbReference type="Proteomes" id="UP000482634">
    <property type="component" value="Unassembled WGS sequence"/>
</dbReference>
<evidence type="ECO:0000256" key="1">
    <source>
        <dbReference type="SAM" id="SignalP"/>
    </source>
</evidence>
<organism evidence="2 3">
    <name type="scientific">Pseudomonas brassicae</name>
    <dbReference type="NCBI Taxonomy" id="2708063"/>
    <lineage>
        <taxon>Bacteria</taxon>
        <taxon>Pseudomonadati</taxon>
        <taxon>Pseudomonadota</taxon>
        <taxon>Gammaproteobacteria</taxon>
        <taxon>Pseudomonadales</taxon>
        <taxon>Pseudomonadaceae</taxon>
        <taxon>Pseudomonas</taxon>
    </lineage>
</organism>
<name>A0A6B3NQ98_9PSED</name>
<dbReference type="Gene3D" id="3.40.50.1820">
    <property type="entry name" value="alpha/beta hydrolase"/>
    <property type="match status" value="1"/>
</dbReference>
<dbReference type="PROSITE" id="PS51257">
    <property type="entry name" value="PROKAR_LIPOPROTEIN"/>
    <property type="match status" value="1"/>
</dbReference>
<keyword evidence="3" id="KW-1185">Reference proteome</keyword>
<dbReference type="SUPFAM" id="SSF53474">
    <property type="entry name" value="alpha/beta-Hydrolases"/>
    <property type="match status" value="1"/>
</dbReference>
<proteinExistence type="predicted"/>
<dbReference type="AlphaFoldDB" id="A0A6B3NQ98"/>
<evidence type="ECO:0000313" key="2">
    <source>
        <dbReference type="EMBL" id="NER64329.1"/>
    </source>
</evidence>
<comment type="caution">
    <text evidence="2">The sequence shown here is derived from an EMBL/GenBank/DDBJ whole genome shotgun (WGS) entry which is preliminary data.</text>
</comment>
<accession>A0A6B3NQ98</accession>
<reference evidence="2 3" key="1">
    <citation type="submission" date="2020-02" db="EMBL/GenBank/DDBJ databases">
        <title>Broccoli isolated Pseudomonas sp.</title>
        <authorList>
            <person name="Fujikawa T."/>
            <person name="Sawada H."/>
        </authorList>
    </citation>
    <scope>NUCLEOTIDE SEQUENCE [LARGE SCALE GENOMIC DNA]</scope>
    <source>
        <strain evidence="2 3">MAFF212427</strain>
    </source>
</reference>
<gene>
    <name evidence="2" type="ORF">G3436_11040</name>
</gene>
<keyword evidence="1" id="KW-0732">Signal</keyword>
<dbReference type="EMBL" id="JAAHBU010000135">
    <property type="protein sequence ID" value="NER64329.1"/>
    <property type="molecule type" value="Genomic_DNA"/>
</dbReference>
<dbReference type="InterPro" id="IPR029058">
    <property type="entry name" value="AB_hydrolase_fold"/>
</dbReference>
<feature type="signal peptide" evidence="1">
    <location>
        <begin position="1"/>
        <end position="21"/>
    </location>
</feature>
<feature type="chain" id="PRO_5025366419" evidence="1">
    <location>
        <begin position="22"/>
        <end position="272"/>
    </location>
</feature>